<reference evidence="7" key="1">
    <citation type="submission" date="2013-07" db="EMBL/GenBank/DDBJ databases">
        <title>Midgut Transcriptome Profiling of Anoplphora glabripennis, a Lignocellulose Degrading, Wood-Boring Cerambycid.</title>
        <authorList>
            <person name="Scully E.D."/>
            <person name="Hoover K."/>
            <person name="Carlson J.E."/>
            <person name="Tien M."/>
            <person name="Geib S.M."/>
        </authorList>
    </citation>
    <scope>NUCLEOTIDE SEQUENCE</scope>
</reference>
<evidence type="ECO:0000256" key="2">
    <source>
        <dbReference type="ARBA" id="ARBA00009331"/>
    </source>
</evidence>
<evidence type="ECO:0000313" key="7">
    <source>
        <dbReference type="EMBL" id="JAB65744.1"/>
    </source>
</evidence>
<dbReference type="InterPro" id="IPR003177">
    <property type="entry name" value="Cytc_oxidase_su7a_met"/>
</dbReference>
<keyword evidence="3" id="KW-0999">Mitochondrion inner membrane</keyword>
<feature type="non-terminal residue" evidence="7">
    <location>
        <position position="1"/>
    </location>
</feature>
<keyword evidence="6" id="KW-0812">Transmembrane</keyword>
<keyword evidence="4" id="KW-0496">Mitochondrion</keyword>
<dbReference type="SUPFAM" id="SSF81419">
    <property type="entry name" value="Mitochondrial cytochrome c oxidase subunit VIIa"/>
    <property type="match status" value="1"/>
</dbReference>
<protein>
    <submittedName>
        <fullName evidence="7">Putative cytochrome c oxidase subunit, mitochondrial</fullName>
    </submittedName>
</protein>
<dbReference type="OrthoDB" id="5966508at2759"/>
<dbReference type="Gene3D" id="4.10.91.10">
    <property type="entry name" value="Cytochrome c oxidase, subunit VIIa"/>
    <property type="match status" value="1"/>
</dbReference>
<dbReference type="InterPro" id="IPR039297">
    <property type="entry name" value="COX7a"/>
</dbReference>
<dbReference type="GO" id="GO:0006123">
    <property type="term" value="P:mitochondrial electron transport, cytochrome c to oxygen"/>
    <property type="evidence" value="ECO:0007669"/>
    <property type="project" value="InterPro"/>
</dbReference>
<comment type="subcellular location">
    <subcellularLocation>
        <location evidence="1">Mitochondrion inner membrane</location>
    </subcellularLocation>
</comment>
<keyword evidence="5 6" id="KW-0472">Membrane</keyword>
<accession>V5GNN8</accession>
<dbReference type="GO" id="GO:0002082">
    <property type="term" value="P:regulation of oxidative phosphorylation"/>
    <property type="evidence" value="ECO:0007669"/>
    <property type="project" value="TreeGrafter"/>
</dbReference>
<evidence type="ECO:0000256" key="5">
    <source>
        <dbReference type="ARBA" id="ARBA00023136"/>
    </source>
</evidence>
<evidence type="ECO:0000256" key="1">
    <source>
        <dbReference type="ARBA" id="ARBA00004273"/>
    </source>
</evidence>
<dbReference type="GO" id="GO:0005743">
    <property type="term" value="C:mitochondrial inner membrane"/>
    <property type="evidence" value="ECO:0007669"/>
    <property type="project" value="UniProtKB-SubCell"/>
</dbReference>
<dbReference type="Pfam" id="PF02238">
    <property type="entry name" value="COX7a"/>
    <property type="match status" value="1"/>
</dbReference>
<gene>
    <name evidence="7" type="primary">COX7A</name>
</gene>
<dbReference type="PANTHER" id="PTHR10510">
    <property type="entry name" value="CYTOCHROME C OXIDASE POLYPEPTIDE 7A"/>
    <property type="match status" value="1"/>
</dbReference>
<name>V5GNN8_ANOGL</name>
<evidence type="ECO:0000256" key="6">
    <source>
        <dbReference type="SAM" id="Phobius"/>
    </source>
</evidence>
<proteinExistence type="inferred from homology"/>
<dbReference type="AlphaFoldDB" id="V5GNN8"/>
<sequence length="115" mass="13434">LGRRTYFSLFIDFLPKEKLQIRNNFFNMNNSKLFLNAARIYYRQMSKSAQITETVAPRYATLKNIQKKFQVDDGLPVYIKHGFGDKFLYNVTFALSIVGVGLSLETFYRLVFGKK</sequence>
<dbReference type="GO" id="GO:0097250">
    <property type="term" value="P:mitochondrial respirasome assembly"/>
    <property type="evidence" value="ECO:0007669"/>
    <property type="project" value="TreeGrafter"/>
</dbReference>
<keyword evidence="6" id="KW-1133">Transmembrane helix</keyword>
<dbReference type="GO" id="GO:0045277">
    <property type="term" value="C:respiratory chain complex IV"/>
    <property type="evidence" value="ECO:0007669"/>
    <property type="project" value="InterPro"/>
</dbReference>
<evidence type="ECO:0000256" key="3">
    <source>
        <dbReference type="ARBA" id="ARBA00022792"/>
    </source>
</evidence>
<organism evidence="7">
    <name type="scientific">Anoplophora glabripennis</name>
    <name type="common">Asian longhorn beetle</name>
    <name type="synonym">Anoplophora nobilis</name>
    <dbReference type="NCBI Taxonomy" id="217634"/>
    <lineage>
        <taxon>Eukaryota</taxon>
        <taxon>Metazoa</taxon>
        <taxon>Ecdysozoa</taxon>
        <taxon>Arthropoda</taxon>
        <taxon>Hexapoda</taxon>
        <taxon>Insecta</taxon>
        <taxon>Pterygota</taxon>
        <taxon>Neoptera</taxon>
        <taxon>Endopterygota</taxon>
        <taxon>Coleoptera</taxon>
        <taxon>Polyphaga</taxon>
        <taxon>Cucujiformia</taxon>
        <taxon>Chrysomeloidea</taxon>
        <taxon>Cerambycidae</taxon>
        <taxon>Lamiinae</taxon>
        <taxon>Lamiini</taxon>
        <taxon>Anoplophora</taxon>
    </lineage>
</organism>
<evidence type="ECO:0000256" key="4">
    <source>
        <dbReference type="ARBA" id="ARBA00023128"/>
    </source>
</evidence>
<comment type="similarity">
    <text evidence="2">Belongs to the cytochrome c oxidase VIIa family.</text>
</comment>
<dbReference type="EMBL" id="GALX01002722">
    <property type="protein sequence ID" value="JAB65744.1"/>
    <property type="molecule type" value="Transcribed_RNA"/>
</dbReference>
<dbReference type="InterPro" id="IPR036539">
    <property type="entry name" value="Cyt_c_oxidase_su7a_sf"/>
</dbReference>
<feature type="transmembrane region" description="Helical" evidence="6">
    <location>
        <begin position="87"/>
        <end position="108"/>
    </location>
</feature>
<dbReference type="PANTHER" id="PTHR10510:SF11">
    <property type="entry name" value="CYTOCHROME C OXIDASE SUBUNIT 7A, MITOCHONDRIAL"/>
    <property type="match status" value="1"/>
</dbReference>